<dbReference type="EMBL" id="LLZG01000345">
    <property type="protein sequence ID" value="KUL28339.1"/>
    <property type="molecule type" value="Genomic_DNA"/>
</dbReference>
<dbReference type="RefSeq" id="WP_062707010.1">
    <property type="nucleotide sequence ID" value="NZ_LLZG01000345.1"/>
</dbReference>
<evidence type="ECO:0000313" key="2">
    <source>
        <dbReference type="EMBL" id="KUL28339.1"/>
    </source>
</evidence>
<dbReference type="SUPFAM" id="SSF81901">
    <property type="entry name" value="HCP-like"/>
    <property type="match status" value="1"/>
</dbReference>
<sequence length="369" mass="39536">MRLPDPRHSRAVLLGFDTFADPGLPDLPAVTHNIDDLAEVLTSPWGTALPDRHCIRRRKAAPPSDLADSASVGARLVSAAKEAEDLLLVYYAGHGLVGPDGELYLSLPGTRSEPDLVAWTGIPFSLVRRTLANARADSRVLILDCCFSGLAIGAMATTTSVVAGQLEVAGTCTLASSPANRPSSAPVGARHTAYTGELLDLLQHGTADAAEFLTLQTIHEHLARVLPSKGHPRPELRNTHTVGRLALARNRAHSGISDPEAMVKEATRLERVGDSAGAVRWYREAAGAGRSDAMRELGRLLERDGNRVQAGMWRRRAAESGDPATMHELGVSSWHTGDLAQAESWLRKAAAAGLPEAAEDLERLLRRPK</sequence>
<organism evidence="2 3">
    <name type="scientific">Streptomyces regalis</name>
    <dbReference type="NCBI Taxonomy" id="68262"/>
    <lineage>
        <taxon>Bacteria</taxon>
        <taxon>Bacillati</taxon>
        <taxon>Actinomycetota</taxon>
        <taxon>Actinomycetes</taxon>
        <taxon>Kitasatosporales</taxon>
        <taxon>Streptomycetaceae</taxon>
        <taxon>Streptomyces</taxon>
    </lineage>
</organism>
<dbReference type="InterPro" id="IPR006597">
    <property type="entry name" value="Sel1-like"/>
</dbReference>
<dbReference type="OrthoDB" id="3542505at2"/>
<dbReference type="NCBIfam" id="NF047832">
    <property type="entry name" value="caspase_w_EACC1"/>
    <property type="match status" value="1"/>
</dbReference>
<dbReference type="InterPro" id="IPR011990">
    <property type="entry name" value="TPR-like_helical_dom_sf"/>
</dbReference>
<dbReference type="GO" id="GO:0003743">
    <property type="term" value="F:translation initiation factor activity"/>
    <property type="evidence" value="ECO:0007669"/>
    <property type="project" value="UniProtKB-KW"/>
</dbReference>
<dbReference type="Gene3D" id="1.25.40.10">
    <property type="entry name" value="Tetratricopeptide repeat domain"/>
    <property type="match status" value="1"/>
</dbReference>
<dbReference type="SMART" id="SM00671">
    <property type="entry name" value="SEL1"/>
    <property type="match status" value="3"/>
</dbReference>
<keyword evidence="3" id="KW-1185">Reference proteome</keyword>
<protein>
    <submittedName>
        <fullName evidence="2">Translation initiation factor IF-2</fullName>
    </submittedName>
</protein>
<keyword evidence="2" id="KW-0648">Protein biosynthesis</keyword>
<dbReference type="GO" id="GO:0006508">
    <property type="term" value="P:proteolysis"/>
    <property type="evidence" value="ECO:0007669"/>
    <property type="project" value="InterPro"/>
</dbReference>
<dbReference type="GO" id="GO:0004197">
    <property type="term" value="F:cysteine-type endopeptidase activity"/>
    <property type="evidence" value="ECO:0007669"/>
    <property type="project" value="InterPro"/>
</dbReference>
<evidence type="ECO:0000313" key="3">
    <source>
        <dbReference type="Proteomes" id="UP000053923"/>
    </source>
</evidence>
<proteinExistence type="predicted"/>
<reference evidence="3" key="1">
    <citation type="submission" date="2015-10" db="EMBL/GenBank/DDBJ databases">
        <authorList>
            <person name="Ju K.-S."/>
            <person name="Doroghazi J.R."/>
            <person name="Metcalf W.W."/>
        </authorList>
    </citation>
    <scope>NUCLEOTIDE SEQUENCE [LARGE SCALE GENOMIC DNA]</scope>
    <source>
        <strain evidence="3">NRRL 3151</strain>
    </source>
</reference>
<dbReference type="Proteomes" id="UP000053923">
    <property type="component" value="Unassembled WGS sequence"/>
</dbReference>
<dbReference type="AlphaFoldDB" id="A0A101JK96"/>
<comment type="caution">
    <text evidence="2">The sequence shown here is derived from an EMBL/GenBank/DDBJ whole genome shotgun (WGS) entry which is preliminary data.</text>
</comment>
<gene>
    <name evidence="2" type="ORF">ADL12_29455</name>
</gene>
<dbReference type="Gene3D" id="3.40.50.1460">
    <property type="match status" value="1"/>
</dbReference>
<feature type="domain" description="Peptidase C14 caspase" evidence="1">
    <location>
        <begin position="10"/>
        <end position="238"/>
    </location>
</feature>
<dbReference type="Pfam" id="PF00656">
    <property type="entry name" value="Peptidase_C14"/>
    <property type="match status" value="1"/>
</dbReference>
<keyword evidence="2" id="KW-0396">Initiation factor</keyword>
<name>A0A101JK96_9ACTN</name>
<dbReference type="InterPro" id="IPR011600">
    <property type="entry name" value="Pept_C14_caspase"/>
</dbReference>
<accession>A0A101JK96</accession>
<evidence type="ECO:0000259" key="1">
    <source>
        <dbReference type="Pfam" id="PF00656"/>
    </source>
</evidence>